<accession>A3ZP18</accession>
<dbReference type="EMBL" id="AANZ01000004">
    <property type="protein sequence ID" value="EAQ81492.1"/>
    <property type="molecule type" value="Genomic_DNA"/>
</dbReference>
<reference evidence="2 3" key="1">
    <citation type="submission" date="2006-02" db="EMBL/GenBank/DDBJ databases">
        <authorList>
            <person name="Amann R."/>
            <person name="Ferriera S."/>
            <person name="Johnson J."/>
            <person name="Kravitz S."/>
            <person name="Halpern A."/>
            <person name="Remington K."/>
            <person name="Beeson K."/>
            <person name="Tran B."/>
            <person name="Rogers Y.-H."/>
            <person name="Friedman R."/>
            <person name="Venter J.C."/>
        </authorList>
    </citation>
    <scope>NUCLEOTIDE SEQUENCE [LARGE SCALE GENOMIC DNA]</scope>
    <source>
        <strain evidence="2 3">DSM 3645</strain>
    </source>
</reference>
<sequence length="110" mass="12276">MAPETKPLESGAERVERTGQAENWGRPSGGADFLLERTGGGFRRARQEGRCGWRNDAEKEGDLVRPECIRSHKATQLADLATDEGNCMDRNRWLPQCSWLHTAALECSAF</sequence>
<feature type="region of interest" description="Disordered" evidence="1">
    <location>
        <begin position="1"/>
        <end position="31"/>
    </location>
</feature>
<protein>
    <submittedName>
        <fullName evidence="2">Uncharacterized protein</fullName>
    </submittedName>
</protein>
<evidence type="ECO:0000256" key="1">
    <source>
        <dbReference type="SAM" id="MobiDB-lite"/>
    </source>
</evidence>
<gene>
    <name evidence="2" type="ORF">DSM3645_27962</name>
</gene>
<dbReference type="AlphaFoldDB" id="A3ZP18"/>
<proteinExistence type="predicted"/>
<evidence type="ECO:0000313" key="2">
    <source>
        <dbReference type="EMBL" id="EAQ81492.1"/>
    </source>
</evidence>
<dbReference type="STRING" id="314230.DSM3645_27962"/>
<name>A3ZP18_9BACT</name>
<organism evidence="2 3">
    <name type="scientific">Blastopirellula marina DSM 3645</name>
    <dbReference type="NCBI Taxonomy" id="314230"/>
    <lineage>
        <taxon>Bacteria</taxon>
        <taxon>Pseudomonadati</taxon>
        <taxon>Planctomycetota</taxon>
        <taxon>Planctomycetia</taxon>
        <taxon>Pirellulales</taxon>
        <taxon>Pirellulaceae</taxon>
        <taxon>Blastopirellula</taxon>
    </lineage>
</organism>
<dbReference type="HOGENOM" id="CLU_2166069_0_0_0"/>
<evidence type="ECO:0000313" key="3">
    <source>
        <dbReference type="Proteomes" id="UP000004358"/>
    </source>
</evidence>
<dbReference type="Proteomes" id="UP000004358">
    <property type="component" value="Unassembled WGS sequence"/>
</dbReference>
<comment type="caution">
    <text evidence="2">The sequence shown here is derived from an EMBL/GenBank/DDBJ whole genome shotgun (WGS) entry which is preliminary data.</text>
</comment>